<feature type="domain" description="G5" evidence="5">
    <location>
        <begin position="219"/>
        <end position="299"/>
    </location>
</feature>
<keyword evidence="2" id="KW-0732">Signal</keyword>
<dbReference type="PROSITE" id="PS51109">
    <property type="entry name" value="G5"/>
    <property type="match status" value="1"/>
</dbReference>
<dbReference type="PANTHER" id="PTHR39160:SF4">
    <property type="entry name" value="RESUSCITATION-PROMOTING FACTOR RPFB"/>
    <property type="match status" value="1"/>
</dbReference>
<dbReference type="Proteomes" id="UP001501586">
    <property type="component" value="Unassembled WGS sequence"/>
</dbReference>
<accession>A0ABP8EG12</accession>
<evidence type="ECO:0000256" key="3">
    <source>
        <dbReference type="ARBA" id="ARBA00022801"/>
    </source>
</evidence>
<dbReference type="RefSeq" id="WP_344717131.1">
    <property type="nucleotide sequence ID" value="NZ_BAABAZ010000004.1"/>
</dbReference>
<evidence type="ECO:0000256" key="4">
    <source>
        <dbReference type="SAM" id="MobiDB-lite"/>
    </source>
</evidence>
<dbReference type="InterPro" id="IPR051933">
    <property type="entry name" value="Resuscitation_pf_RpfB"/>
</dbReference>
<dbReference type="Pfam" id="PF03990">
    <property type="entry name" value="DUF348"/>
    <property type="match status" value="3"/>
</dbReference>
<sequence>MSENNNRSGQEARRILGRTVDVLRNRKVQIAGQAVVITALVGGTSAFVAMNKPVNMTVDGQAEQVRTFGGTVGDVLEAQGLEIDERDLVQPGAGAPIERDMNIVVNTAKDLNLTVDGVALDEWTTANTVGQALADLGIEAEGAEVSLPLDEPLAEDGAELDVVTPKGVTVMADGKKHTVNAAAATVADALAEAGVELDGDDIVSTPMTAPVSHGQVVDVLRVKNETKTVEEKIEKKVTVKETASLDRGKTKVEKQGRDGKREVVYDIRVVDGDEVKKVKKSEKTVEEPVEEVVLKGTRAEAPSRSDDRSGSAGAGSSDSGGTMSKQEIIDMLGGPGTRWYKIVKCESEFNPKAVNQQNRAHFGLFQFKLATWQSVGGSGNPVDASPQEQFKRAKILQERAGWSQWACA</sequence>
<dbReference type="InterPro" id="IPR023346">
    <property type="entry name" value="Lysozyme-like_dom_sf"/>
</dbReference>
<dbReference type="Pfam" id="PF06737">
    <property type="entry name" value="Transglycosylas"/>
    <property type="match status" value="1"/>
</dbReference>
<gene>
    <name evidence="6" type="ORF">GCM10022261_04490</name>
</gene>
<keyword evidence="7" id="KW-1185">Reference proteome</keyword>
<dbReference type="Pfam" id="PF07501">
    <property type="entry name" value="G5"/>
    <property type="match status" value="1"/>
</dbReference>
<evidence type="ECO:0000256" key="1">
    <source>
        <dbReference type="ARBA" id="ARBA00010830"/>
    </source>
</evidence>
<dbReference type="Gene3D" id="2.20.230.10">
    <property type="entry name" value="Resuscitation-promoting factor rpfb"/>
    <property type="match status" value="1"/>
</dbReference>
<dbReference type="Gene3D" id="1.10.530.10">
    <property type="match status" value="1"/>
</dbReference>
<dbReference type="EMBL" id="BAABAZ010000004">
    <property type="protein sequence ID" value="GAA4282918.1"/>
    <property type="molecule type" value="Genomic_DNA"/>
</dbReference>
<protein>
    <submittedName>
        <fullName evidence="6">Resuscitation-promoting factor</fullName>
    </submittedName>
</protein>
<evidence type="ECO:0000313" key="6">
    <source>
        <dbReference type="EMBL" id="GAA4282918.1"/>
    </source>
</evidence>
<feature type="region of interest" description="Disordered" evidence="4">
    <location>
        <begin position="278"/>
        <end position="324"/>
    </location>
</feature>
<dbReference type="SMART" id="SM01208">
    <property type="entry name" value="G5"/>
    <property type="match status" value="1"/>
</dbReference>
<evidence type="ECO:0000259" key="5">
    <source>
        <dbReference type="PROSITE" id="PS51109"/>
    </source>
</evidence>
<name>A0ABP8EG12_9MICO</name>
<dbReference type="PANTHER" id="PTHR39160">
    <property type="entry name" value="CELL WALL-BINDING PROTEIN YOCH"/>
    <property type="match status" value="1"/>
</dbReference>
<feature type="compositionally biased region" description="Basic and acidic residues" evidence="4">
    <location>
        <begin position="297"/>
        <end position="309"/>
    </location>
</feature>
<feature type="compositionally biased region" description="Low complexity" evidence="4">
    <location>
        <begin position="310"/>
        <end position="321"/>
    </location>
</feature>
<reference evidence="7" key="1">
    <citation type="journal article" date="2019" name="Int. J. Syst. Evol. Microbiol.">
        <title>The Global Catalogue of Microorganisms (GCM) 10K type strain sequencing project: providing services to taxonomists for standard genome sequencing and annotation.</title>
        <authorList>
            <consortium name="The Broad Institute Genomics Platform"/>
            <consortium name="The Broad Institute Genome Sequencing Center for Infectious Disease"/>
            <person name="Wu L."/>
            <person name="Ma J."/>
        </authorList>
    </citation>
    <scope>NUCLEOTIDE SEQUENCE [LARGE SCALE GENOMIC DNA]</scope>
    <source>
        <strain evidence="7">JCM 17458</strain>
    </source>
</reference>
<keyword evidence="3" id="KW-0378">Hydrolase</keyword>
<organism evidence="6 7">
    <name type="scientific">Brevibacterium daeguense</name>
    <dbReference type="NCBI Taxonomy" id="909936"/>
    <lineage>
        <taxon>Bacteria</taxon>
        <taxon>Bacillati</taxon>
        <taxon>Actinomycetota</taxon>
        <taxon>Actinomycetes</taxon>
        <taxon>Micrococcales</taxon>
        <taxon>Brevibacteriaceae</taxon>
        <taxon>Brevibacterium</taxon>
    </lineage>
</organism>
<comment type="caution">
    <text evidence="6">The sequence shown here is derived from an EMBL/GenBank/DDBJ whole genome shotgun (WGS) entry which is preliminary data.</text>
</comment>
<dbReference type="InterPro" id="IPR011098">
    <property type="entry name" value="G5_dom"/>
</dbReference>
<evidence type="ECO:0000256" key="2">
    <source>
        <dbReference type="ARBA" id="ARBA00022729"/>
    </source>
</evidence>
<proteinExistence type="inferred from homology"/>
<dbReference type="InterPro" id="IPR010618">
    <property type="entry name" value="RPF"/>
</dbReference>
<dbReference type="InterPro" id="IPR007137">
    <property type="entry name" value="DUF348"/>
</dbReference>
<comment type="similarity">
    <text evidence="1">Belongs to the transglycosylase family. Rpf subfamily.</text>
</comment>
<evidence type="ECO:0000313" key="7">
    <source>
        <dbReference type="Proteomes" id="UP001501586"/>
    </source>
</evidence>
<dbReference type="CDD" id="cd13925">
    <property type="entry name" value="RPF"/>
    <property type="match status" value="1"/>
</dbReference>
<dbReference type="SUPFAM" id="SSF53955">
    <property type="entry name" value="Lysozyme-like"/>
    <property type="match status" value="1"/>
</dbReference>